<evidence type="ECO:0000313" key="1">
    <source>
        <dbReference type="EMBL" id="WIY23682.1"/>
    </source>
</evidence>
<keyword evidence="2" id="KW-1185">Reference proteome</keyword>
<organism evidence="1 2">
    <name type="scientific">Parasedimentitalea psychrophila</name>
    <dbReference type="NCBI Taxonomy" id="2997337"/>
    <lineage>
        <taxon>Bacteria</taxon>
        <taxon>Pseudomonadati</taxon>
        <taxon>Pseudomonadota</taxon>
        <taxon>Alphaproteobacteria</taxon>
        <taxon>Rhodobacterales</taxon>
        <taxon>Paracoccaceae</taxon>
        <taxon>Parasedimentitalea</taxon>
    </lineage>
</organism>
<evidence type="ECO:0000313" key="2">
    <source>
        <dbReference type="Proteomes" id="UP001238334"/>
    </source>
</evidence>
<dbReference type="KEGG" id="ppso:QPJ95_13605"/>
<dbReference type="EMBL" id="CP127247">
    <property type="protein sequence ID" value="WIY23682.1"/>
    <property type="molecule type" value="Genomic_DNA"/>
</dbReference>
<reference evidence="1 2" key="1">
    <citation type="submission" date="2023-06" db="EMBL/GenBank/DDBJ databases">
        <title>Parasedimentitalea psychrophila sp. nov., a psychrophilic bacterium isolated from deep-sea sediment.</title>
        <authorList>
            <person name="Li A."/>
        </authorList>
    </citation>
    <scope>NUCLEOTIDE SEQUENCE [LARGE SCALE GENOMIC DNA]</scope>
    <source>
        <strain evidence="1 2">QS115</strain>
    </source>
</reference>
<accession>A0A9Y2KXI8</accession>
<dbReference type="Proteomes" id="UP001238334">
    <property type="component" value="Chromosome"/>
</dbReference>
<gene>
    <name evidence="1" type="ORF">QPJ95_13605</name>
</gene>
<dbReference type="AlphaFoldDB" id="A0A9Y2KXI8"/>
<proteinExistence type="predicted"/>
<name>A0A9Y2KXI8_9RHOB</name>
<protein>
    <submittedName>
        <fullName evidence="1">Uncharacterized protein</fullName>
    </submittedName>
</protein>
<dbReference type="RefSeq" id="WP_270920713.1">
    <property type="nucleotide sequence ID" value="NZ_CP127247.1"/>
</dbReference>
<sequence length="131" mass="14271">MAYIFRRAFFGLVFFAIGGQIEAHELESHVPIKAQTNGTAIELAVTVNQGKPAAVLQISRDANVHLSVLGSGDYELHLHGYDITSAGDADNPAMFVFQAVHTGRFPIVMHGIKDLLGRKEKAVVYLEIRGP</sequence>